<gene>
    <name evidence="1" type="ORF">PAXRUDRAFT_20968</name>
</gene>
<reference evidence="2" key="2">
    <citation type="submission" date="2015-01" db="EMBL/GenBank/DDBJ databases">
        <title>Evolutionary Origins and Diversification of the Mycorrhizal Mutualists.</title>
        <authorList>
            <consortium name="DOE Joint Genome Institute"/>
            <consortium name="Mycorrhizal Genomics Consortium"/>
            <person name="Kohler A."/>
            <person name="Kuo A."/>
            <person name="Nagy L.G."/>
            <person name="Floudas D."/>
            <person name="Copeland A."/>
            <person name="Barry K.W."/>
            <person name="Cichocki N."/>
            <person name="Veneault-Fourrey C."/>
            <person name="LaButti K."/>
            <person name="Lindquist E.A."/>
            <person name="Lipzen A."/>
            <person name="Lundell T."/>
            <person name="Morin E."/>
            <person name="Murat C."/>
            <person name="Riley R."/>
            <person name="Ohm R."/>
            <person name="Sun H."/>
            <person name="Tunlid A."/>
            <person name="Henrissat B."/>
            <person name="Grigoriev I.V."/>
            <person name="Hibbett D.S."/>
            <person name="Martin F."/>
        </authorList>
    </citation>
    <scope>NUCLEOTIDE SEQUENCE [LARGE SCALE GENOMIC DNA]</scope>
    <source>
        <strain evidence="2">Ve08.2h10</strain>
    </source>
</reference>
<dbReference type="EMBL" id="KN829859">
    <property type="protein sequence ID" value="KIK73345.1"/>
    <property type="molecule type" value="Genomic_DNA"/>
</dbReference>
<name>A0A0D0D8E0_9AGAM</name>
<protein>
    <submittedName>
        <fullName evidence="1">Uncharacterized protein</fullName>
    </submittedName>
</protein>
<reference evidence="1 2" key="1">
    <citation type="submission" date="2014-04" db="EMBL/GenBank/DDBJ databases">
        <authorList>
            <consortium name="DOE Joint Genome Institute"/>
            <person name="Kuo A."/>
            <person name="Kohler A."/>
            <person name="Jargeat P."/>
            <person name="Nagy L.G."/>
            <person name="Floudas D."/>
            <person name="Copeland A."/>
            <person name="Barry K.W."/>
            <person name="Cichocki N."/>
            <person name="Veneault-Fourrey C."/>
            <person name="LaButti K."/>
            <person name="Lindquist E.A."/>
            <person name="Lipzen A."/>
            <person name="Lundell T."/>
            <person name="Morin E."/>
            <person name="Murat C."/>
            <person name="Sun H."/>
            <person name="Tunlid A."/>
            <person name="Henrissat B."/>
            <person name="Grigoriev I.V."/>
            <person name="Hibbett D.S."/>
            <person name="Martin F."/>
            <person name="Nordberg H.P."/>
            <person name="Cantor M.N."/>
            <person name="Hua S.X."/>
        </authorList>
    </citation>
    <scope>NUCLEOTIDE SEQUENCE [LARGE SCALE GENOMIC DNA]</scope>
    <source>
        <strain evidence="1 2">Ve08.2h10</strain>
    </source>
</reference>
<feature type="non-terminal residue" evidence="1">
    <location>
        <position position="58"/>
    </location>
</feature>
<dbReference type="Proteomes" id="UP000054538">
    <property type="component" value="Unassembled WGS sequence"/>
</dbReference>
<keyword evidence="2" id="KW-1185">Reference proteome</keyword>
<organism evidence="1 2">
    <name type="scientific">Paxillus rubicundulus Ve08.2h10</name>
    <dbReference type="NCBI Taxonomy" id="930991"/>
    <lineage>
        <taxon>Eukaryota</taxon>
        <taxon>Fungi</taxon>
        <taxon>Dikarya</taxon>
        <taxon>Basidiomycota</taxon>
        <taxon>Agaricomycotina</taxon>
        <taxon>Agaricomycetes</taxon>
        <taxon>Agaricomycetidae</taxon>
        <taxon>Boletales</taxon>
        <taxon>Paxilineae</taxon>
        <taxon>Paxillaceae</taxon>
        <taxon>Paxillus</taxon>
    </lineage>
</organism>
<dbReference type="AlphaFoldDB" id="A0A0D0D8E0"/>
<evidence type="ECO:0000313" key="1">
    <source>
        <dbReference type="EMBL" id="KIK73345.1"/>
    </source>
</evidence>
<sequence>MALPNTGVIIFDIDETFRTKLQALKPAYDTVLKSAGVQQPPLYIGSQIENPKTGYLFV</sequence>
<proteinExistence type="predicted"/>
<accession>A0A0D0D8E0</accession>
<dbReference type="OrthoDB" id="3830579at2759"/>
<evidence type="ECO:0000313" key="2">
    <source>
        <dbReference type="Proteomes" id="UP000054538"/>
    </source>
</evidence>
<dbReference type="HOGENOM" id="CLU_2984601_0_0_1"/>
<dbReference type="InParanoid" id="A0A0D0D8E0"/>